<protein>
    <submittedName>
        <fullName evidence="1">Uncharacterized protein</fullName>
    </submittedName>
</protein>
<proteinExistence type="predicted"/>
<accession>A0A8R1V305</accession>
<gene>
    <name evidence="1" type="primary">WBGene00282924</name>
</gene>
<dbReference type="AlphaFoldDB" id="A0A2A6BT69"/>
<organism evidence="1 2">
    <name type="scientific">Pristionchus pacificus</name>
    <name type="common">Parasitic nematode worm</name>
    <dbReference type="NCBI Taxonomy" id="54126"/>
    <lineage>
        <taxon>Eukaryota</taxon>
        <taxon>Metazoa</taxon>
        <taxon>Ecdysozoa</taxon>
        <taxon>Nematoda</taxon>
        <taxon>Chromadorea</taxon>
        <taxon>Rhabditida</taxon>
        <taxon>Rhabditina</taxon>
        <taxon>Diplogasteromorpha</taxon>
        <taxon>Diplogasteroidea</taxon>
        <taxon>Neodiplogasteridae</taxon>
        <taxon>Pristionchus</taxon>
    </lineage>
</organism>
<dbReference type="Proteomes" id="UP000005239">
    <property type="component" value="Unassembled WGS sequence"/>
</dbReference>
<dbReference type="InterPro" id="IPR053286">
    <property type="entry name" value="Nematode_rcpt-like_srab"/>
</dbReference>
<dbReference type="EnsemblMetazoa" id="PPA44555.1">
    <property type="protein sequence ID" value="PPA44555.1"/>
    <property type="gene ID" value="WBGene00282924"/>
</dbReference>
<reference evidence="1" key="2">
    <citation type="submission" date="2022-06" db="UniProtKB">
        <authorList>
            <consortium name="EnsemblMetazoa"/>
        </authorList>
    </citation>
    <scope>IDENTIFICATION</scope>
    <source>
        <strain evidence="1">PS312</strain>
    </source>
</reference>
<dbReference type="PANTHER" id="PTHR46561:SF11">
    <property type="entry name" value="SERPENTINE RECEPTOR CLASS ALPHA_BETA-14"/>
    <property type="match status" value="1"/>
</dbReference>
<keyword evidence="2" id="KW-1185">Reference proteome</keyword>
<reference evidence="2" key="1">
    <citation type="journal article" date="2008" name="Nat. Genet.">
        <title>The Pristionchus pacificus genome provides a unique perspective on nematode lifestyle and parasitism.</title>
        <authorList>
            <person name="Dieterich C."/>
            <person name="Clifton S.W."/>
            <person name="Schuster L.N."/>
            <person name="Chinwalla A."/>
            <person name="Delehaunty K."/>
            <person name="Dinkelacker I."/>
            <person name="Fulton L."/>
            <person name="Fulton R."/>
            <person name="Godfrey J."/>
            <person name="Minx P."/>
            <person name="Mitreva M."/>
            <person name="Roeseler W."/>
            <person name="Tian H."/>
            <person name="Witte H."/>
            <person name="Yang S.P."/>
            <person name="Wilson R.K."/>
            <person name="Sommer R.J."/>
        </authorList>
    </citation>
    <scope>NUCLEOTIDE SEQUENCE [LARGE SCALE GENOMIC DNA]</scope>
    <source>
        <strain evidence="2">PS312</strain>
    </source>
</reference>
<name>A0A2A6BT69_PRIPA</name>
<dbReference type="Gene3D" id="1.20.1070.10">
    <property type="entry name" value="Rhodopsin 7-helix transmembrane proteins"/>
    <property type="match status" value="1"/>
</dbReference>
<accession>A0A2A6BT69</accession>
<dbReference type="PANTHER" id="PTHR46561">
    <property type="entry name" value="SERPENTINE RECEPTOR, CLASS AB (CLASS A-LIKE)-RELATED"/>
    <property type="match status" value="1"/>
</dbReference>
<evidence type="ECO:0000313" key="2">
    <source>
        <dbReference type="Proteomes" id="UP000005239"/>
    </source>
</evidence>
<sequence>MLLFIHYCWSLMNCIAVMVDGLIFISKQLTYSTIDDLITSGTECAMRRGFNTTCVYGLVFSLVVISLERAAATIWYKTYSRCPHWSTKPLIVLQLVVPLLIITPVLWKYDFTRRLSREGGERAGEIERAQTQGRGHGGEIRVDQKISKGEMVNVTYKPGSNDDVVLSHLHDFDVTSPGVNDAPVVKMSMPIVISTLKNPESKNTRIALSSCRAISNCSPSSFSSSSFWSCQHWYQVNENIRTLLMLTPLVWSHMANTLFAAIFWMVWPIINPEMQEKEYPIIEIGMQPKSRDAQGELCWAAN</sequence>
<evidence type="ECO:0000313" key="1">
    <source>
        <dbReference type="EnsemblMetazoa" id="PPA44555.1"/>
    </source>
</evidence>